<dbReference type="OrthoDB" id="10489329at2759"/>
<protein>
    <submittedName>
        <fullName evidence="8">Ras-related protein</fullName>
    </submittedName>
</protein>
<dbReference type="PANTHER" id="PTHR47981:SF2">
    <property type="entry name" value="RAS-RELATED PROTEIN RABG3B"/>
    <property type="match status" value="1"/>
</dbReference>
<keyword evidence="3" id="KW-0653">Protein transport</keyword>
<dbReference type="InterPro" id="IPR027417">
    <property type="entry name" value="P-loop_NTPase"/>
</dbReference>
<dbReference type="SUPFAM" id="SSF52540">
    <property type="entry name" value="P-loop containing nucleoside triphosphate hydrolases"/>
    <property type="match status" value="1"/>
</dbReference>
<keyword evidence="9" id="KW-1185">Reference proteome</keyword>
<keyword evidence="3" id="KW-0813">Transport</keyword>
<dbReference type="GO" id="GO:0005774">
    <property type="term" value="C:vacuolar membrane"/>
    <property type="evidence" value="ECO:0007669"/>
    <property type="project" value="TreeGrafter"/>
</dbReference>
<dbReference type="GO" id="GO:0012505">
    <property type="term" value="C:endomembrane system"/>
    <property type="evidence" value="ECO:0007669"/>
    <property type="project" value="UniProtKB-SubCell"/>
</dbReference>
<evidence type="ECO:0000313" key="8">
    <source>
        <dbReference type="EMBL" id="URD76818.1"/>
    </source>
</evidence>
<evidence type="ECO:0000256" key="4">
    <source>
        <dbReference type="ARBA" id="ARBA00023134"/>
    </source>
</evidence>
<evidence type="ECO:0000256" key="3">
    <source>
        <dbReference type="ARBA" id="ARBA00022927"/>
    </source>
</evidence>
<reference evidence="8" key="1">
    <citation type="submission" date="2022-05" db="EMBL/GenBank/DDBJ databases">
        <title>The Musa troglodytarum L. genome provides insights into the mechanism of non-climacteric behaviour and enrichment of carotenoids.</title>
        <authorList>
            <person name="Wang J."/>
        </authorList>
    </citation>
    <scope>NUCLEOTIDE SEQUENCE</scope>
    <source>
        <tissue evidence="8">Leaf</tissue>
    </source>
</reference>
<dbReference type="Gene3D" id="3.40.50.300">
    <property type="entry name" value="P-loop containing nucleotide triphosphate hydrolases"/>
    <property type="match status" value="1"/>
</dbReference>
<evidence type="ECO:0000313" key="9">
    <source>
        <dbReference type="Proteomes" id="UP001055439"/>
    </source>
</evidence>
<gene>
    <name evidence="8" type="ORF">MUK42_12151</name>
</gene>
<dbReference type="PANTHER" id="PTHR47981">
    <property type="entry name" value="RAB FAMILY"/>
    <property type="match status" value="1"/>
</dbReference>
<keyword evidence="5" id="KW-0449">Lipoprotein</keyword>
<proteinExistence type="inferred from homology"/>
<dbReference type="GO" id="GO:0005525">
    <property type="term" value="F:GTP binding"/>
    <property type="evidence" value="ECO:0007669"/>
    <property type="project" value="UniProtKB-KW"/>
</dbReference>
<evidence type="ECO:0000256" key="1">
    <source>
        <dbReference type="ARBA" id="ARBA00006270"/>
    </source>
</evidence>
<dbReference type="EMBL" id="CP097502">
    <property type="protein sequence ID" value="URD76818.1"/>
    <property type="molecule type" value="Genomic_DNA"/>
</dbReference>
<evidence type="ECO:0000256" key="6">
    <source>
        <dbReference type="ARBA" id="ARBA00023289"/>
    </source>
</evidence>
<accession>A0A9E7EJ52</accession>
<sequence length="255" mass="28449">MAGQRKAFLKVFLVGDRGVDIGYVVIFLFFDASALFDQFVLEEFTEQYQATSIPDYVEKIIEVRDRRVTFQDWKGFKTMVEHCIEGPTAASWSMMSMLVERLTLLMTGMMKFSGRTNSEMTLFYYSVLSIVDQTCRVRQPGFKVFMKRAEEWCASRGNIPYLGTSVKDDYNVDAAFHHVAQLVLHSDLCKYIGYIDYAAIFFGVIGNVDIVAVVPSAGSATAAGVEASGIGALREAATHGWWQKRSGNGCSCCCC</sequence>
<evidence type="ECO:0000256" key="7">
    <source>
        <dbReference type="ARBA" id="ARBA00046278"/>
    </source>
</evidence>
<keyword evidence="4" id="KW-0342">GTP-binding</keyword>
<dbReference type="Proteomes" id="UP001055439">
    <property type="component" value="Chromosome 1"/>
</dbReference>
<name>A0A9E7EJ52_9LILI</name>
<keyword evidence="2" id="KW-0547">Nucleotide-binding</keyword>
<evidence type="ECO:0000256" key="2">
    <source>
        <dbReference type="ARBA" id="ARBA00022741"/>
    </source>
</evidence>
<dbReference type="PRINTS" id="PR00449">
    <property type="entry name" value="RASTRNSFRMNG"/>
</dbReference>
<comment type="subcellular location">
    <subcellularLocation>
        <location evidence="7">Endomembrane system</location>
        <topology evidence="7">Lipid-anchor</topology>
        <orientation evidence="7">Cytoplasmic side</orientation>
    </subcellularLocation>
</comment>
<evidence type="ECO:0000256" key="5">
    <source>
        <dbReference type="ARBA" id="ARBA00023288"/>
    </source>
</evidence>
<dbReference type="AlphaFoldDB" id="A0A9E7EJ52"/>
<comment type="similarity">
    <text evidence="1">Belongs to the small GTPase superfamily. Rab family.</text>
</comment>
<dbReference type="GO" id="GO:0015031">
    <property type="term" value="P:protein transport"/>
    <property type="evidence" value="ECO:0007669"/>
    <property type="project" value="UniProtKB-KW"/>
</dbReference>
<organism evidence="8 9">
    <name type="scientific">Musa troglodytarum</name>
    <name type="common">fe'i banana</name>
    <dbReference type="NCBI Taxonomy" id="320322"/>
    <lineage>
        <taxon>Eukaryota</taxon>
        <taxon>Viridiplantae</taxon>
        <taxon>Streptophyta</taxon>
        <taxon>Embryophyta</taxon>
        <taxon>Tracheophyta</taxon>
        <taxon>Spermatophyta</taxon>
        <taxon>Magnoliopsida</taxon>
        <taxon>Liliopsida</taxon>
        <taxon>Zingiberales</taxon>
        <taxon>Musaceae</taxon>
        <taxon>Musa</taxon>
    </lineage>
</organism>
<keyword evidence="6" id="KW-0636">Prenylation</keyword>